<keyword evidence="2" id="KW-1133">Transmembrane helix</keyword>
<keyword evidence="4" id="KW-1185">Reference proteome</keyword>
<proteinExistence type="predicted"/>
<feature type="transmembrane region" description="Helical" evidence="2">
    <location>
        <begin position="326"/>
        <end position="347"/>
    </location>
</feature>
<feature type="transmembrane region" description="Helical" evidence="2">
    <location>
        <begin position="49"/>
        <end position="68"/>
    </location>
</feature>
<dbReference type="Proteomes" id="UP001165060">
    <property type="component" value="Unassembled WGS sequence"/>
</dbReference>
<feature type="transmembrane region" description="Helical" evidence="2">
    <location>
        <begin position="162"/>
        <end position="184"/>
    </location>
</feature>
<feature type="transmembrane region" description="Helical" evidence="2">
    <location>
        <begin position="417"/>
        <end position="436"/>
    </location>
</feature>
<dbReference type="EMBL" id="BRYB01005702">
    <property type="protein sequence ID" value="GMI27863.1"/>
    <property type="molecule type" value="Genomic_DNA"/>
</dbReference>
<feature type="transmembrane region" description="Helical" evidence="2">
    <location>
        <begin position="568"/>
        <end position="591"/>
    </location>
</feature>
<name>A0ABQ6MJR9_9STRA</name>
<feature type="transmembrane region" description="Helical" evidence="2">
    <location>
        <begin position="353"/>
        <end position="375"/>
    </location>
</feature>
<feature type="transmembrane region" description="Helical" evidence="2">
    <location>
        <begin position="245"/>
        <end position="263"/>
    </location>
</feature>
<organism evidence="3 4">
    <name type="scientific">Tetraparma gracilis</name>
    <dbReference type="NCBI Taxonomy" id="2962635"/>
    <lineage>
        <taxon>Eukaryota</taxon>
        <taxon>Sar</taxon>
        <taxon>Stramenopiles</taxon>
        <taxon>Ochrophyta</taxon>
        <taxon>Bolidophyceae</taxon>
        <taxon>Parmales</taxon>
        <taxon>Triparmaceae</taxon>
        <taxon>Tetraparma</taxon>
    </lineage>
</organism>
<keyword evidence="2" id="KW-0472">Membrane</keyword>
<evidence type="ECO:0000313" key="3">
    <source>
        <dbReference type="EMBL" id="GMI27863.1"/>
    </source>
</evidence>
<feature type="transmembrane region" description="Helical" evidence="2">
    <location>
        <begin position="74"/>
        <end position="93"/>
    </location>
</feature>
<feature type="transmembrane region" description="Helical" evidence="2">
    <location>
        <begin position="205"/>
        <end position="225"/>
    </location>
</feature>
<feature type="transmembrane region" description="Helical" evidence="2">
    <location>
        <begin position="487"/>
        <end position="507"/>
    </location>
</feature>
<evidence type="ECO:0000256" key="1">
    <source>
        <dbReference type="SAM" id="MobiDB-lite"/>
    </source>
</evidence>
<feature type="compositionally biased region" description="Polar residues" evidence="1">
    <location>
        <begin position="639"/>
        <end position="650"/>
    </location>
</feature>
<evidence type="ECO:0000256" key="2">
    <source>
        <dbReference type="SAM" id="Phobius"/>
    </source>
</evidence>
<feature type="transmembrane region" description="Helical" evidence="2">
    <location>
        <begin position="20"/>
        <end position="37"/>
    </location>
</feature>
<evidence type="ECO:0000313" key="4">
    <source>
        <dbReference type="Proteomes" id="UP001165060"/>
    </source>
</evidence>
<feature type="region of interest" description="Disordered" evidence="1">
    <location>
        <begin position="598"/>
        <end position="650"/>
    </location>
</feature>
<keyword evidence="2" id="KW-0812">Transmembrane</keyword>
<feature type="transmembrane region" description="Helical" evidence="2">
    <location>
        <begin position="387"/>
        <end position="405"/>
    </location>
</feature>
<sequence length="650" mass="71722">MHAVAWMIYAITGDKRFGEVTKMMVPVIAMVFFLGFFSAPRRTDFRYTCFLYSNMTLWGFVVPVSAAIGDLRIGYMPGIFTNGMLIVVYIITFRLGLGVRENIAMLDDNEMSRFLTDTLLGVTVTVMPGILFISFKPVRCLVETGWELTGEGRMCENVINSAMYLSGYAVILTVAKFTHAAIPTERRISMSEWTKDKIMSLKTNWFDRFQIMCAFLIIGSGLWLFSAMLSDADDVRSSNDLTLGYMGISGCFASLGILFIEFLRSRSARIRAKSKARGDTDAPRLLSSASASGVMSTLRQLKSTKSLSFGADASDKEEKELTECSWAFILVSVFLSIGQLAVVGMFVATKDPFWVHMGQLASPLINAVYCATVMMKPRNNDRFYMRFLYFHFCLQIVFKEILVAVGKARLGDVLGALLRPFIVAVYTKAFLVGLRFRRSVALVPDAQLSAFLMDTILAKTASFAGPMIFLMFEAMKCVFDSGVCSDAIYASSYLGSYLLVVMLLGIISKCVSQEVQLAVSMTKEDLALFALDKKKGAQTVLFSVMGVCALMLLPFLESQHDSASTNAIGFAGWLCGWVAGIIQATDVLAAAQRHDESAGGFGRPESGEFRLQENPLSRAGSGGGEEDRERANTEHRFSSTKLSSQFFDIT</sequence>
<accession>A0ABQ6MJR9</accession>
<comment type="caution">
    <text evidence="3">The sequence shown here is derived from an EMBL/GenBank/DDBJ whole genome shotgun (WGS) entry which is preliminary data.</text>
</comment>
<feature type="transmembrane region" description="Helical" evidence="2">
    <location>
        <begin position="539"/>
        <end position="556"/>
    </location>
</feature>
<protein>
    <submittedName>
        <fullName evidence="3">Uncharacterized protein</fullName>
    </submittedName>
</protein>
<feature type="transmembrane region" description="Helical" evidence="2">
    <location>
        <begin position="448"/>
        <end position="472"/>
    </location>
</feature>
<reference evidence="3 4" key="1">
    <citation type="journal article" date="2023" name="Commun. Biol.">
        <title>Genome analysis of Parmales, the sister group of diatoms, reveals the evolutionary specialization of diatoms from phago-mixotrophs to photoautotrophs.</title>
        <authorList>
            <person name="Ban H."/>
            <person name="Sato S."/>
            <person name="Yoshikawa S."/>
            <person name="Yamada K."/>
            <person name="Nakamura Y."/>
            <person name="Ichinomiya M."/>
            <person name="Sato N."/>
            <person name="Blanc-Mathieu R."/>
            <person name="Endo H."/>
            <person name="Kuwata A."/>
            <person name="Ogata H."/>
        </authorList>
    </citation>
    <scope>NUCLEOTIDE SEQUENCE [LARGE SCALE GENOMIC DNA]</scope>
</reference>
<gene>
    <name evidence="3" type="ORF">TeGR_g1610</name>
</gene>
<feature type="compositionally biased region" description="Basic and acidic residues" evidence="1">
    <location>
        <begin position="625"/>
        <end position="637"/>
    </location>
</feature>
<feature type="transmembrane region" description="Helical" evidence="2">
    <location>
        <begin position="114"/>
        <end position="135"/>
    </location>
</feature>